<feature type="signal peptide" evidence="3">
    <location>
        <begin position="1"/>
        <end position="21"/>
    </location>
</feature>
<keyword evidence="2" id="KW-1133">Transmembrane helix</keyword>
<evidence type="ECO:0000256" key="3">
    <source>
        <dbReference type="SAM" id="SignalP"/>
    </source>
</evidence>
<dbReference type="Proteomes" id="UP000693970">
    <property type="component" value="Unassembled WGS sequence"/>
</dbReference>
<keyword evidence="2" id="KW-0812">Transmembrane</keyword>
<dbReference type="AlphaFoldDB" id="A0A9K3P804"/>
<feature type="transmembrane region" description="Helical" evidence="2">
    <location>
        <begin position="117"/>
        <end position="137"/>
    </location>
</feature>
<keyword evidence="3" id="KW-0732">Signal</keyword>
<evidence type="ECO:0000313" key="6">
    <source>
        <dbReference type="Proteomes" id="UP000693970"/>
    </source>
</evidence>
<comment type="caution">
    <text evidence="4">The sequence shown here is derived from an EMBL/GenBank/DDBJ whole genome shotgun (WGS) entry which is preliminary data.</text>
</comment>
<reference evidence="4" key="2">
    <citation type="submission" date="2021-04" db="EMBL/GenBank/DDBJ databases">
        <authorList>
            <person name="Podell S."/>
        </authorList>
    </citation>
    <scope>NUCLEOTIDE SEQUENCE</scope>
    <source>
        <strain evidence="4">Hildebrandi</strain>
    </source>
</reference>
<evidence type="ECO:0000313" key="5">
    <source>
        <dbReference type="EMBL" id="KAG7361193.1"/>
    </source>
</evidence>
<feature type="chain" id="PRO_5039844498" evidence="3">
    <location>
        <begin position="22"/>
        <end position="170"/>
    </location>
</feature>
<proteinExistence type="predicted"/>
<evidence type="ECO:0000256" key="1">
    <source>
        <dbReference type="SAM" id="MobiDB-lite"/>
    </source>
</evidence>
<feature type="region of interest" description="Disordered" evidence="1">
    <location>
        <begin position="150"/>
        <end position="170"/>
    </location>
</feature>
<organism evidence="4 6">
    <name type="scientific">Nitzschia inconspicua</name>
    <dbReference type="NCBI Taxonomy" id="303405"/>
    <lineage>
        <taxon>Eukaryota</taxon>
        <taxon>Sar</taxon>
        <taxon>Stramenopiles</taxon>
        <taxon>Ochrophyta</taxon>
        <taxon>Bacillariophyta</taxon>
        <taxon>Bacillariophyceae</taxon>
        <taxon>Bacillariophycidae</taxon>
        <taxon>Bacillariales</taxon>
        <taxon>Bacillariaceae</taxon>
        <taxon>Nitzschia</taxon>
    </lineage>
</organism>
<evidence type="ECO:0000256" key="2">
    <source>
        <dbReference type="SAM" id="Phobius"/>
    </source>
</evidence>
<protein>
    <submittedName>
        <fullName evidence="4">Uncharacterized protein</fullName>
    </submittedName>
</protein>
<name>A0A9K3P804_9STRA</name>
<feature type="transmembrane region" description="Helical" evidence="2">
    <location>
        <begin position="84"/>
        <end position="105"/>
    </location>
</feature>
<evidence type="ECO:0000313" key="4">
    <source>
        <dbReference type="EMBL" id="KAG7337225.1"/>
    </source>
</evidence>
<dbReference type="EMBL" id="JAGRRH010000013">
    <property type="protein sequence ID" value="KAG7361193.1"/>
    <property type="molecule type" value="Genomic_DNA"/>
</dbReference>
<sequence length="170" mass="18078">MMMKVITAILLLGCMARPGQAFAPSSPIVGTLSAVGPLTALQSDATSSSSSSSSSFDALLEEINEEDLLPEVLLPRRRGIRGFFYNRFAGFVSGLVGFVTQGIAADDYELAELPPPYIPAIFGVVLLAGVGILTSSLGDVMDEEASLGLQSGARAKKEIERSRSSYFKRR</sequence>
<gene>
    <name evidence="4" type="ORF">IV203_006697</name>
    <name evidence="5" type="ORF">IV203_036293</name>
</gene>
<accession>A0A9K3P804</accession>
<reference evidence="4" key="1">
    <citation type="journal article" date="2021" name="Sci. Rep.">
        <title>Diploid genomic architecture of Nitzschia inconspicua, an elite biomass production diatom.</title>
        <authorList>
            <person name="Oliver A."/>
            <person name="Podell S."/>
            <person name="Pinowska A."/>
            <person name="Traller J.C."/>
            <person name="Smith S.R."/>
            <person name="McClure R."/>
            <person name="Beliaev A."/>
            <person name="Bohutskyi P."/>
            <person name="Hill E.A."/>
            <person name="Rabines A."/>
            <person name="Zheng H."/>
            <person name="Allen L.Z."/>
            <person name="Kuo A."/>
            <person name="Grigoriev I.V."/>
            <person name="Allen A.E."/>
            <person name="Hazlebeck D."/>
            <person name="Allen E.E."/>
        </authorList>
    </citation>
    <scope>NUCLEOTIDE SEQUENCE</scope>
    <source>
        <strain evidence="4">Hildebrandi</strain>
    </source>
</reference>
<keyword evidence="6" id="KW-1185">Reference proteome</keyword>
<dbReference type="OrthoDB" id="48733at2759"/>
<dbReference type="EMBL" id="JAGRRH010000090">
    <property type="protein sequence ID" value="KAG7337225.1"/>
    <property type="molecule type" value="Genomic_DNA"/>
</dbReference>
<keyword evidence="2" id="KW-0472">Membrane</keyword>